<proteinExistence type="predicted"/>
<accession>A0A1L9VUC3</accession>
<dbReference type="EMBL" id="KV878890">
    <property type="protein sequence ID" value="OJJ87521.1"/>
    <property type="molecule type" value="Genomic_DNA"/>
</dbReference>
<evidence type="ECO:0000313" key="5">
    <source>
        <dbReference type="Proteomes" id="UP000184300"/>
    </source>
</evidence>
<dbReference type="InterPro" id="IPR031359">
    <property type="entry name" value="NACHT_N"/>
</dbReference>
<evidence type="ECO:0000256" key="1">
    <source>
        <dbReference type="ARBA" id="ARBA00022737"/>
    </source>
</evidence>
<dbReference type="Proteomes" id="UP000184300">
    <property type="component" value="Unassembled WGS sequence"/>
</dbReference>
<gene>
    <name evidence="4" type="ORF">ASPGLDRAFT_79332</name>
</gene>
<keyword evidence="1" id="KW-0677">Repeat</keyword>
<evidence type="ECO:0000259" key="3">
    <source>
        <dbReference type="Pfam" id="PF24883"/>
    </source>
</evidence>
<sequence>MGSCIGRVYDSLDTKLVDKYEKLLSRELVKEVKASPEASLAWAGVFVILPILTNPSASAQANKEGFTYVISRMRFYIALESQLLPENQKGRLICIKNLEELIDSDMRKINTIASTKKLEGIRYSAGDFIASMHNMEALSQRQLEVLEQTRDIDKEIATHVLSQDEANAISYFGLQTVKLAPRTNDSDQNTLNQALCALLHQLFTFDGRLIQHVLPQYRRNGDDLVNVTDALWRILWEASSEPRAGTVVFALDTLDECKPEDIQTLVMMIEDKLYDQTRESGVIKFLFTSRPYWEIMTWFNKLVAFSPYIHIPGEDHSKEIGEEVNLVISHEVNELVRTKVLSLENKMNIGINIDQSVIFD</sequence>
<organism evidence="4 5">
    <name type="scientific">Aspergillus glaucus CBS 516.65</name>
    <dbReference type="NCBI Taxonomy" id="1160497"/>
    <lineage>
        <taxon>Eukaryota</taxon>
        <taxon>Fungi</taxon>
        <taxon>Dikarya</taxon>
        <taxon>Ascomycota</taxon>
        <taxon>Pezizomycotina</taxon>
        <taxon>Eurotiomycetes</taxon>
        <taxon>Eurotiomycetidae</taxon>
        <taxon>Eurotiales</taxon>
        <taxon>Aspergillaceae</taxon>
        <taxon>Aspergillus</taxon>
        <taxon>Aspergillus subgen. Aspergillus</taxon>
    </lineage>
</organism>
<dbReference type="STRING" id="1160497.A0A1L9VUC3"/>
<protein>
    <submittedName>
        <fullName evidence="4">Uncharacterized protein</fullName>
    </submittedName>
</protein>
<dbReference type="InterPro" id="IPR056884">
    <property type="entry name" value="NPHP3-like_N"/>
</dbReference>
<dbReference type="VEuPathDB" id="FungiDB:ASPGLDRAFT_79332"/>
<feature type="domain" description="Nephrocystin 3-like N-terminal" evidence="3">
    <location>
        <begin position="182"/>
        <end position="290"/>
    </location>
</feature>
<reference evidence="5" key="1">
    <citation type="journal article" date="2017" name="Genome Biol.">
        <title>Comparative genomics reveals high biological diversity and specific adaptations in the industrially and medically important fungal genus Aspergillus.</title>
        <authorList>
            <person name="de Vries R.P."/>
            <person name="Riley R."/>
            <person name="Wiebenga A."/>
            <person name="Aguilar-Osorio G."/>
            <person name="Amillis S."/>
            <person name="Uchima C.A."/>
            <person name="Anderluh G."/>
            <person name="Asadollahi M."/>
            <person name="Askin M."/>
            <person name="Barry K."/>
            <person name="Battaglia E."/>
            <person name="Bayram O."/>
            <person name="Benocci T."/>
            <person name="Braus-Stromeyer S.A."/>
            <person name="Caldana C."/>
            <person name="Canovas D."/>
            <person name="Cerqueira G.C."/>
            <person name="Chen F."/>
            <person name="Chen W."/>
            <person name="Choi C."/>
            <person name="Clum A."/>
            <person name="Dos Santos R.A."/>
            <person name="Damasio A.R."/>
            <person name="Diallinas G."/>
            <person name="Emri T."/>
            <person name="Fekete E."/>
            <person name="Flipphi M."/>
            <person name="Freyberg S."/>
            <person name="Gallo A."/>
            <person name="Gournas C."/>
            <person name="Habgood R."/>
            <person name="Hainaut M."/>
            <person name="Harispe M.L."/>
            <person name="Henrissat B."/>
            <person name="Hilden K.S."/>
            <person name="Hope R."/>
            <person name="Hossain A."/>
            <person name="Karabika E."/>
            <person name="Karaffa L."/>
            <person name="Karanyi Z."/>
            <person name="Krasevec N."/>
            <person name="Kuo A."/>
            <person name="Kusch H."/>
            <person name="LaButti K."/>
            <person name="Lagendijk E.L."/>
            <person name="Lapidus A."/>
            <person name="Levasseur A."/>
            <person name="Lindquist E."/>
            <person name="Lipzen A."/>
            <person name="Logrieco A.F."/>
            <person name="MacCabe A."/>
            <person name="Maekelae M.R."/>
            <person name="Malavazi I."/>
            <person name="Melin P."/>
            <person name="Meyer V."/>
            <person name="Mielnichuk N."/>
            <person name="Miskei M."/>
            <person name="Molnar A.P."/>
            <person name="Mule G."/>
            <person name="Ngan C.Y."/>
            <person name="Orejas M."/>
            <person name="Orosz E."/>
            <person name="Ouedraogo J.P."/>
            <person name="Overkamp K.M."/>
            <person name="Park H.-S."/>
            <person name="Perrone G."/>
            <person name="Piumi F."/>
            <person name="Punt P.J."/>
            <person name="Ram A.F."/>
            <person name="Ramon A."/>
            <person name="Rauscher S."/>
            <person name="Record E."/>
            <person name="Riano-Pachon D.M."/>
            <person name="Robert V."/>
            <person name="Roehrig J."/>
            <person name="Ruller R."/>
            <person name="Salamov A."/>
            <person name="Salih N.S."/>
            <person name="Samson R.A."/>
            <person name="Sandor E."/>
            <person name="Sanguinetti M."/>
            <person name="Schuetze T."/>
            <person name="Sepcic K."/>
            <person name="Shelest E."/>
            <person name="Sherlock G."/>
            <person name="Sophianopoulou V."/>
            <person name="Squina F.M."/>
            <person name="Sun H."/>
            <person name="Susca A."/>
            <person name="Todd R.B."/>
            <person name="Tsang A."/>
            <person name="Unkles S.E."/>
            <person name="van de Wiele N."/>
            <person name="van Rossen-Uffink D."/>
            <person name="Oliveira J.V."/>
            <person name="Vesth T.C."/>
            <person name="Visser J."/>
            <person name="Yu J.-H."/>
            <person name="Zhou M."/>
            <person name="Andersen M.R."/>
            <person name="Archer D.B."/>
            <person name="Baker S.E."/>
            <person name="Benoit I."/>
            <person name="Brakhage A.A."/>
            <person name="Braus G.H."/>
            <person name="Fischer R."/>
            <person name="Frisvad J.C."/>
            <person name="Goldman G.H."/>
            <person name="Houbraken J."/>
            <person name="Oakley B."/>
            <person name="Pocsi I."/>
            <person name="Scazzocchio C."/>
            <person name="Seiboth B."/>
            <person name="vanKuyk P.A."/>
            <person name="Wortman J."/>
            <person name="Dyer P.S."/>
            <person name="Grigoriev I.V."/>
        </authorList>
    </citation>
    <scope>NUCLEOTIDE SEQUENCE [LARGE SCALE GENOMIC DNA]</scope>
    <source>
        <strain evidence="5">CBS 516.65</strain>
    </source>
</reference>
<dbReference type="RefSeq" id="XP_022404204.1">
    <property type="nucleotide sequence ID" value="XM_022550014.1"/>
</dbReference>
<evidence type="ECO:0000313" key="4">
    <source>
        <dbReference type="EMBL" id="OJJ87521.1"/>
    </source>
</evidence>
<dbReference type="AlphaFoldDB" id="A0A1L9VUC3"/>
<evidence type="ECO:0000259" key="2">
    <source>
        <dbReference type="Pfam" id="PF17100"/>
    </source>
</evidence>
<feature type="domain" description="NWD NACHT-NTPase N-terminal" evidence="2">
    <location>
        <begin position="30"/>
        <end position="90"/>
    </location>
</feature>
<dbReference type="GeneID" id="34466274"/>
<name>A0A1L9VUC3_ASPGL</name>
<dbReference type="Pfam" id="PF17100">
    <property type="entry name" value="NACHT_N"/>
    <property type="match status" value="1"/>
</dbReference>
<keyword evidence="5" id="KW-1185">Reference proteome</keyword>
<dbReference type="OrthoDB" id="1577640at2759"/>
<dbReference type="Pfam" id="PF24883">
    <property type="entry name" value="NPHP3_N"/>
    <property type="match status" value="1"/>
</dbReference>